<reference evidence="1 2" key="1">
    <citation type="submission" date="2018-11" db="EMBL/GenBank/DDBJ databases">
        <authorList>
            <consortium name="Pathogen Informatics"/>
        </authorList>
    </citation>
    <scope>NUCLEOTIDE SEQUENCE [LARGE SCALE GENOMIC DNA]</scope>
</reference>
<dbReference type="Proteomes" id="UP000050761">
    <property type="component" value="Unassembled WGS sequence"/>
</dbReference>
<dbReference type="GO" id="GO:0003676">
    <property type="term" value="F:nucleic acid binding"/>
    <property type="evidence" value="ECO:0007669"/>
    <property type="project" value="InterPro"/>
</dbReference>
<evidence type="ECO:0000313" key="2">
    <source>
        <dbReference type="Proteomes" id="UP000050761"/>
    </source>
</evidence>
<accession>A0A3P7ZAH0</accession>
<proteinExistence type="predicted"/>
<dbReference type="Gene3D" id="3.30.420.10">
    <property type="entry name" value="Ribonuclease H-like superfamily/Ribonuclease H"/>
    <property type="match status" value="1"/>
</dbReference>
<evidence type="ECO:0000313" key="1">
    <source>
        <dbReference type="EMBL" id="VDO98856.1"/>
    </source>
</evidence>
<dbReference type="OrthoDB" id="9981685at2759"/>
<reference evidence="3" key="2">
    <citation type="submission" date="2019-09" db="UniProtKB">
        <authorList>
            <consortium name="WormBaseParasite"/>
        </authorList>
    </citation>
    <scope>IDENTIFICATION</scope>
</reference>
<sequence length="142" mass="15766">MASLGADAEGQTFREVWGRWAAGRGWEQILFTDAKLFTVEQAHNRQNDKIWSTEAPSSSAIVEHHQNPQSAMVGGGISPLAGLLKVLKSVVLPWAHQNFGDAHWTFQQDSAPARSAKTMLAWCKANFPTSSRLRNGRRILRI</sequence>
<protein>
    <submittedName>
        <fullName evidence="3">Transposase</fullName>
    </submittedName>
</protein>
<dbReference type="EMBL" id="UZAH01028254">
    <property type="protein sequence ID" value="VDO98856.1"/>
    <property type="molecule type" value="Genomic_DNA"/>
</dbReference>
<keyword evidence="2" id="KW-1185">Reference proteome</keyword>
<dbReference type="WBParaSite" id="HPBE_0001420401-mRNA-1">
    <property type="protein sequence ID" value="HPBE_0001420401-mRNA-1"/>
    <property type="gene ID" value="HPBE_0001420401"/>
</dbReference>
<evidence type="ECO:0000313" key="3">
    <source>
        <dbReference type="WBParaSite" id="HPBE_0001420401-mRNA-1"/>
    </source>
</evidence>
<gene>
    <name evidence="1" type="ORF">HPBE_LOCUS14205</name>
</gene>
<dbReference type="AlphaFoldDB" id="A0A183FZL2"/>
<accession>A0A183FZL2</accession>
<dbReference type="InterPro" id="IPR036397">
    <property type="entry name" value="RNaseH_sf"/>
</dbReference>
<name>A0A183FZL2_HELPZ</name>
<organism evidence="2 3">
    <name type="scientific">Heligmosomoides polygyrus</name>
    <name type="common">Parasitic roundworm</name>
    <dbReference type="NCBI Taxonomy" id="6339"/>
    <lineage>
        <taxon>Eukaryota</taxon>
        <taxon>Metazoa</taxon>
        <taxon>Ecdysozoa</taxon>
        <taxon>Nematoda</taxon>
        <taxon>Chromadorea</taxon>
        <taxon>Rhabditida</taxon>
        <taxon>Rhabditina</taxon>
        <taxon>Rhabditomorpha</taxon>
        <taxon>Strongyloidea</taxon>
        <taxon>Heligmosomidae</taxon>
        <taxon>Heligmosomoides</taxon>
    </lineage>
</organism>